<dbReference type="InterPro" id="IPR001898">
    <property type="entry name" value="SLC13A/DASS"/>
</dbReference>
<comment type="caution">
    <text evidence="9">The sequence shown here is derived from an EMBL/GenBank/DDBJ whole genome shotgun (WGS) entry which is preliminary data.</text>
</comment>
<evidence type="ECO:0000256" key="5">
    <source>
        <dbReference type="ARBA" id="ARBA00022989"/>
    </source>
</evidence>
<evidence type="ECO:0000256" key="4">
    <source>
        <dbReference type="ARBA" id="ARBA00022692"/>
    </source>
</evidence>
<organism evidence="9 10">
    <name type="scientific">Orchesella dallaii</name>
    <dbReference type="NCBI Taxonomy" id="48710"/>
    <lineage>
        <taxon>Eukaryota</taxon>
        <taxon>Metazoa</taxon>
        <taxon>Ecdysozoa</taxon>
        <taxon>Arthropoda</taxon>
        <taxon>Hexapoda</taxon>
        <taxon>Collembola</taxon>
        <taxon>Entomobryomorpha</taxon>
        <taxon>Entomobryoidea</taxon>
        <taxon>Orchesellidae</taxon>
        <taxon>Orchesellinae</taxon>
        <taxon>Orchesella</taxon>
    </lineage>
</organism>
<dbReference type="PANTHER" id="PTHR10283:SF82">
    <property type="entry name" value="SOLUTE CARRIER FAMILY 13 MEMBER 2"/>
    <property type="match status" value="1"/>
</dbReference>
<evidence type="ECO:0000313" key="9">
    <source>
        <dbReference type="EMBL" id="CAL8123562.1"/>
    </source>
</evidence>
<evidence type="ECO:0000256" key="1">
    <source>
        <dbReference type="ARBA" id="ARBA00004141"/>
    </source>
</evidence>
<dbReference type="PANTHER" id="PTHR10283">
    <property type="entry name" value="SOLUTE CARRIER FAMILY 13 MEMBER"/>
    <property type="match status" value="1"/>
</dbReference>
<dbReference type="Proteomes" id="UP001642540">
    <property type="component" value="Unassembled WGS sequence"/>
</dbReference>
<keyword evidence="10" id="KW-1185">Reference proteome</keyword>
<feature type="transmembrane region" description="Helical" evidence="8">
    <location>
        <begin position="451"/>
        <end position="473"/>
    </location>
</feature>
<comment type="similarity">
    <text evidence="2">Belongs to the SLC13A/DASS transporter (TC 2.A.47) family. NADC subfamily.</text>
</comment>
<evidence type="ECO:0000313" key="10">
    <source>
        <dbReference type="Proteomes" id="UP001642540"/>
    </source>
</evidence>
<reference evidence="9 10" key="1">
    <citation type="submission" date="2024-08" db="EMBL/GenBank/DDBJ databases">
        <authorList>
            <person name="Cucini C."/>
            <person name="Frati F."/>
        </authorList>
    </citation>
    <scope>NUCLEOTIDE SEQUENCE [LARGE SCALE GENOMIC DNA]</scope>
</reference>
<feature type="transmembrane region" description="Helical" evidence="8">
    <location>
        <begin position="640"/>
        <end position="669"/>
    </location>
</feature>
<evidence type="ECO:0000256" key="3">
    <source>
        <dbReference type="ARBA" id="ARBA00022448"/>
    </source>
</evidence>
<protein>
    <submittedName>
        <fullName evidence="9">Uncharacterized protein</fullName>
    </submittedName>
</protein>
<evidence type="ECO:0000256" key="6">
    <source>
        <dbReference type="ARBA" id="ARBA00023136"/>
    </source>
</evidence>
<feature type="region of interest" description="Disordered" evidence="7">
    <location>
        <begin position="215"/>
        <end position="236"/>
    </location>
</feature>
<feature type="transmembrane region" description="Helical" evidence="8">
    <location>
        <begin position="723"/>
        <end position="745"/>
    </location>
</feature>
<evidence type="ECO:0000256" key="7">
    <source>
        <dbReference type="SAM" id="MobiDB-lite"/>
    </source>
</evidence>
<dbReference type="EMBL" id="CAXLJM020000068">
    <property type="protein sequence ID" value="CAL8123562.1"/>
    <property type="molecule type" value="Genomic_DNA"/>
</dbReference>
<feature type="transmembrane region" description="Helical" evidence="8">
    <location>
        <begin position="518"/>
        <end position="538"/>
    </location>
</feature>
<dbReference type="PROSITE" id="PS01271">
    <property type="entry name" value="NA_SULFATE"/>
    <property type="match status" value="1"/>
</dbReference>
<evidence type="ECO:0000256" key="8">
    <source>
        <dbReference type="SAM" id="Phobius"/>
    </source>
</evidence>
<comment type="subcellular location">
    <subcellularLocation>
        <location evidence="1">Membrane</location>
        <topology evidence="1">Multi-pass membrane protein</topology>
    </subcellularLocation>
</comment>
<keyword evidence="5 8" id="KW-1133">Transmembrane helix</keyword>
<keyword evidence="6 8" id="KW-0472">Membrane</keyword>
<evidence type="ECO:0000256" key="2">
    <source>
        <dbReference type="ARBA" id="ARBA00006772"/>
    </source>
</evidence>
<feature type="transmembrane region" description="Helical" evidence="8">
    <location>
        <begin position="81"/>
        <end position="109"/>
    </location>
</feature>
<keyword evidence="3" id="KW-0813">Transport</keyword>
<dbReference type="InterPro" id="IPR031312">
    <property type="entry name" value="Na/sul_symport_CS"/>
</dbReference>
<accession>A0ABP1RE79</accession>
<feature type="compositionally biased region" description="Polar residues" evidence="7">
    <location>
        <begin position="215"/>
        <end position="230"/>
    </location>
</feature>
<feature type="transmembrane region" description="Helical" evidence="8">
    <location>
        <begin position="23"/>
        <end position="41"/>
    </location>
</feature>
<sequence length="775" mass="86904">MFLEAEAQEPVKMAGLKEIVKRSWKFFMAIIIPLVLLPIWFRSKHDDEQIPYPAPMSGGVFGILADEDAPEPMRTSPKFKLAYVISVMAVYWGLEIIPLPITSLFPLVLFPLFGIDDSANVSKSYMKESNTIFLGGAIVALAIEYCNLHRRVGLKLITLLGVSPRRLMFGIMVGVSFLSMWISNTTCTTMIVPIIVAIVDEIHDVTDATNAEDFQNGTHSQLQSARQSFSGPHRHSHAFGNAAMSSHRHHSNMGPCEVPRSTLGMLEGHRPEADRRFSNPHSVRLASNLHHELPNTNRRGSLPLWGNGDQENGSSLKPMHLQLDRLKAELAVEQPIKRPINFPSNFNLNNLHSRHSTHSVASITEPARIEIIINLPTPTEDCDEGERRRIHEKEKWRRIKNMYLFALAYAANIGGTATITGTGPNKVFKEVIKPYGYMISREDEDNVGMTFFTWLAFNVPPMLVNIVVAWLYLSIKYCGFYKFSRSASDKEDDTLRRWKEKQVQNYLREEYKKLGKMTFHEIGVAAVFLLVVILWILRDPQVFVGWDEALSDAQTGDSTAALMGACLLFIIPRNWDFLTRKNGARLEALLDWKFVTQKLPWGVLLLLGSGYAIGDSAERTGLTRFLGQRLYLLHDLPDPLILLLVMLITALITEVVSNTACANIIIPVLLGLSQEIGIHPFYLSVAAAVTASYAFMLPVASPVNAIVFAAGDFSIWEMITNGYILNAICVLVFYINTLTFGEYLFDYSTFEYPPPPSPPPTPPDMAMNLFNTTLL</sequence>
<proteinExistence type="inferred from homology"/>
<name>A0ABP1RE79_9HEXA</name>
<gene>
    <name evidence="9" type="ORF">ODALV1_LOCUS20238</name>
</gene>
<feature type="transmembrane region" description="Helical" evidence="8">
    <location>
        <begin position="129"/>
        <end position="146"/>
    </location>
</feature>
<dbReference type="Pfam" id="PF00939">
    <property type="entry name" value="Na_sulph_symp"/>
    <property type="match status" value="1"/>
</dbReference>
<keyword evidence="4 8" id="KW-0812">Transmembrane</keyword>